<dbReference type="PANTHER" id="PTHR10057">
    <property type="entry name" value="PERIPHERAL-TYPE BENZODIAZEPINE RECEPTOR"/>
    <property type="match status" value="1"/>
</dbReference>
<dbReference type="InterPro" id="IPR038330">
    <property type="entry name" value="TspO/MBR-related_sf"/>
</dbReference>
<reference evidence="8" key="1">
    <citation type="journal article" date="2019" name="Int. J. Syst. Evol. Microbiol.">
        <title>The Global Catalogue of Microorganisms (GCM) 10K type strain sequencing project: providing services to taxonomists for standard genome sequencing and annotation.</title>
        <authorList>
            <consortium name="The Broad Institute Genomics Platform"/>
            <consortium name="The Broad Institute Genome Sequencing Center for Infectious Disease"/>
            <person name="Wu L."/>
            <person name="Ma J."/>
        </authorList>
    </citation>
    <scope>NUCLEOTIDE SEQUENCE [LARGE SCALE GENOMIC DNA]</scope>
    <source>
        <strain evidence="8">KACC 14249</strain>
    </source>
</reference>
<proteinExistence type="inferred from homology"/>
<protein>
    <submittedName>
        <fullName evidence="7">TspO/MBR family protein</fullName>
    </submittedName>
</protein>
<comment type="similarity">
    <text evidence="2">Belongs to the TspO/BZRP family.</text>
</comment>
<dbReference type="Proteomes" id="UP001596189">
    <property type="component" value="Unassembled WGS sequence"/>
</dbReference>
<evidence type="ECO:0000256" key="6">
    <source>
        <dbReference type="SAM" id="Phobius"/>
    </source>
</evidence>
<evidence type="ECO:0000256" key="1">
    <source>
        <dbReference type="ARBA" id="ARBA00004141"/>
    </source>
</evidence>
<dbReference type="Pfam" id="PF03073">
    <property type="entry name" value="TspO_MBR"/>
    <property type="match status" value="1"/>
</dbReference>
<dbReference type="EMBL" id="JBHSRD010000003">
    <property type="protein sequence ID" value="MFC6007409.1"/>
    <property type="molecule type" value="Genomic_DNA"/>
</dbReference>
<evidence type="ECO:0000256" key="4">
    <source>
        <dbReference type="ARBA" id="ARBA00022989"/>
    </source>
</evidence>
<comment type="caution">
    <text evidence="7">The sequence shown here is derived from an EMBL/GenBank/DDBJ whole genome shotgun (WGS) entry which is preliminary data.</text>
</comment>
<evidence type="ECO:0000256" key="2">
    <source>
        <dbReference type="ARBA" id="ARBA00007524"/>
    </source>
</evidence>
<dbReference type="PIRSF" id="PIRSF005859">
    <property type="entry name" value="PBR"/>
    <property type="match status" value="1"/>
</dbReference>
<organism evidence="7 8">
    <name type="scientific">Angustibacter luteus</name>
    <dbReference type="NCBI Taxonomy" id="658456"/>
    <lineage>
        <taxon>Bacteria</taxon>
        <taxon>Bacillati</taxon>
        <taxon>Actinomycetota</taxon>
        <taxon>Actinomycetes</taxon>
        <taxon>Kineosporiales</taxon>
        <taxon>Kineosporiaceae</taxon>
    </lineage>
</organism>
<accession>A0ABW1JDK9</accession>
<keyword evidence="3 6" id="KW-0812">Transmembrane</keyword>
<evidence type="ECO:0000256" key="3">
    <source>
        <dbReference type="ARBA" id="ARBA00022692"/>
    </source>
</evidence>
<dbReference type="InterPro" id="IPR004307">
    <property type="entry name" value="TspO_MBR"/>
</dbReference>
<name>A0ABW1JDK9_9ACTN</name>
<sequence length="159" mass="16866">MFLRTLAGTGSAVVATALVGGKASQDVRTGWYRRLSKPAIQPPPVVFPIVWTALYADVALSSASTIEAWRSEGKPEQARRFEGALAANLALNASWTWVFFRGHRLGPAIAVAGALAASSADLARRAAPVDRRAAAGLGAYAAWCTFATVLSAAVWRRNR</sequence>
<keyword evidence="8" id="KW-1185">Reference proteome</keyword>
<evidence type="ECO:0000313" key="7">
    <source>
        <dbReference type="EMBL" id="MFC6007409.1"/>
    </source>
</evidence>
<evidence type="ECO:0000313" key="8">
    <source>
        <dbReference type="Proteomes" id="UP001596189"/>
    </source>
</evidence>
<dbReference type="PANTHER" id="PTHR10057:SF0">
    <property type="entry name" value="TRANSLOCATOR PROTEIN"/>
    <property type="match status" value="1"/>
</dbReference>
<dbReference type="CDD" id="cd15904">
    <property type="entry name" value="TSPO_MBR"/>
    <property type="match status" value="1"/>
</dbReference>
<comment type="subcellular location">
    <subcellularLocation>
        <location evidence="1">Membrane</location>
        <topology evidence="1">Multi-pass membrane protein</topology>
    </subcellularLocation>
</comment>
<keyword evidence="4 6" id="KW-1133">Transmembrane helix</keyword>
<gene>
    <name evidence="7" type="ORF">ACFQDO_09735</name>
</gene>
<dbReference type="Gene3D" id="1.20.1260.100">
    <property type="entry name" value="TspO/MBR protein"/>
    <property type="match status" value="1"/>
</dbReference>
<evidence type="ECO:0000256" key="5">
    <source>
        <dbReference type="ARBA" id="ARBA00023136"/>
    </source>
</evidence>
<feature type="transmembrane region" description="Helical" evidence="6">
    <location>
        <begin position="135"/>
        <end position="155"/>
    </location>
</feature>
<keyword evidence="5 6" id="KW-0472">Membrane</keyword>
<dbReference type="RefSeq" id="WP_345716209.1">
    <property type="nucleotide sequence ID" value="NZ_BAABFP010000004.1"/>
</dbReference>